<dbReference type="Gene3D" id="3.10.20.90">
    <property type="entry name" value="Phosphatidylinositol 3-kinase Catalytic Subunit, Chain A, domain 1"/>
    <property type="match status" value="1"/>
</dbReference>
<proteinExistence type="predicted"/>
<organism evidence="2 3">
    <name type="scientific">Symbiodinium natans</name>
    <dbReference type="NCBI Taxonomy" id="878477"/>
    <lineage>
        <taxon>Eukaryota</taxon>
        <taxon>Sar</taxon>
        <taxon>Alveolata</taxon>
        <taxon>Dinophyceae</taxon>
        <taxon>Suessiales</taxon>
        <taxon>Symbiodiniaceae</taxon>
        <taxon>Symbiodinium</taxon>
    </lineage>
</organism>
<dbReference type="AlphaFoldDB" id="A0A812TWD1"/>
<protein>
    <recommendedName>
        <fullName evidence="4">Ubiquitin-like domain-containing protein</fullName>
    </recommendedName>
</protein>
<evidence type="ECO:0000313" key="2">
    <source>
        <dbReference type="EMBL" id="CAE7552293.1"/>
    </source>
</evidence>
<evidence type="ECO:0008006" key="4">
    <source>
        <dbReference type="Google" id="ProtNLM"/>
    </source>
</evidence>
<keyword evidence="3" id="KW-1185">Reference proteome</keyword>
<dbReference type="EMBL" id="CAJNDS010002635">
    <property type="protein sequence ID" value="CAE7552293.1"/>
    <property type="molecule type" value="Genomic_DNA"/>
</dbReference>
<reference evidence="2" key="1">
    <citation type="submission" date="2021-02" db="EMBL/GenBank/DDBJ databases">
        <authorList>
            <person name="Dougan E. K."/>
            <person name="Rhodes N."/>
            <person name="Thang M."/>
            <person name="Chan C."/>
        </authorList>
    </citation>
    <scope>NUCLEOTIDE SEQUENCE</scope>
</reference>
<dbReference type="OrthoDB" id="424218at2759"/>
<accession>A0A812TWD1</accession>
<name>A0A812TWD1_9DINO</name>
<feature type="compositionally biased region" description="Low complexity" evidence="1">
    <location>
        <begin position="92"/>
        <end position="111"/>
    </location>
</feature>
<dbReference type="InterPro" id="IPR029071">
    <property type="entry name" value="Ubiquitin-like_domsf"/>
</dbReference>
<feature type="region of interest" description="Disordered" evidence="1">
    <location>
        <begin position="90"/>
        <end position="119"/>
    </location>
</feature>
<evidence type="ECO:0000313" key="3">
    <source>
        <dbReference type="Proteomes" id="UP000604046"/>
    </source>
</evidence>
<dbReference type="SUPFAM" id="SSF54236">
    <property type="entry name" value="Ubiquitin-like"/>
    <property type="match status" value="2"/>
</dbReference>
<sequence>MSSVVIFLRDEEGNATIPVEVRAGMVTTVEQLKANAMTRFNRAPFQKMTRDQLKTLFNSLGLRLTNFAKAHKEEVIDKIEENWGMLTRRASSKAMPKPSASSSSTVPVSSSEESDTEPATWVTVFGGDDRIVTDIFELPIEGNETILNLKEKIAVTKGFDIAKLHLWQFSTYAVGDTVPEDIGEELPDNNLACETNIHEGLQIHLMIDEGKPEDDIRDFCELDENGDYLFSADFLKKWDDDEADPVIMLNVKVTTMKGNSPITLAVPDYTTVRSFKDLVSDKINVKAGKFVLNSELFYLTCGGQSMETINATLKDYIDDDSHDLEVVLVLRLKGGGKRRKNEDESVQSAETDPDEVKLLLQTFAQKWGRADFEQMCLSPLVTLETLDEMVKASKGGNTLDFRAGKILACVPQVKAIQDVRDRLTKVLRFAQSHFGEGYADCFDDARAFERFITEMKGAKKALTSSSAPPTV</sequence>
<evidence type="ECO:0000256" key="1">
    <source>
        <dbReference type="SAM" id="MobiDB-lite"/>
    </source>
</evidence>
<dbReference type="Proteomes" id="UP000604046">
    <property type="component" value="Unassembled WGS sequence"/>
</dbReference>
<comment type="caution">
    <text evidence="2">The sequence shown here is derived from an EMBL/GenBank/DDBJ whole genome shotgun (WGS) entry which is preliminary data.</text>
</comment>
<gene>
    <name evidence="2" type="ORF">SNAT2548_LOCUS31016</name>
</gene>